<evidence type="ECO:0000259" key="1">
    <source>
        <dbReference type="PROSITE" id="PS51269"/>
    </source>
</evidence>
<dbReference type="Pfam" id="PF21672">
    <property type="entry name" value="COMM_HN"/>
    <property type="match status" value="1"/>
</dbReference>
<dbReference type="PANTHER" id="PTHR15857:SF0">
    <property type="entry name" value="COMM DOMAIN-CONTAINING PROTEIN 2"/>
    <property type="match status" value="1"/>
</dbReference>
<dbReference type="InterPro" id="IPR037354">
    <property type="entry name" value="Commd2"/>
</dbReference>
<comment type="caution">
    <text evidence="2">The sequence shown here is derived from an EMBL/GenBank/DDBJ whole genome shotgun (WGS) entry which is preliminary data.</text>
</comment>
<sequence>MAISLDDKHKEHLSFLENLDQSALEDFCMISIEFIGRGVNKKVYSTAAQKLGVDPEIVKHAVEGLMYLFAKCSKYNLQEKEFLETLIPLNLSEKTKEHLLELYKSKYASIHAQLTELIPSIPAYSKLEWRFDIEIASRSLRKQVQPVILLKFYLNHNGVEEERILQTDPSNLIRLTAKLEEALHSLQSSHSKSDVAI</sequence>
<feature type="domain" description="COMM" evidence="1">
    <location>
        <begin position="123"/>
        <end position="190"/>
    </location>
</feature>
<organism evidence="2 3">
    <name type="scientific">Dimorphilus gyrociliatus</name>
    <dbReference type="NCBI Taxonomy" id="2664684"/>
    <lineage>
        <taxon>Eukaryota</taxon>
        <taxon>Metazoa</taxon>
        <taxon>Spiralia</taxon>
        <taxon>Lophotrochozoa</taxon>
        <taxon>Annelida</taxon>
        <taxon>Polychaeta</taxon>
        <taxon>Polychaeta incertae sedis</taxon>
        <taxon>Dinophilidae</taxon>
        <taxon>Dimorphilus</taxon>
    </lineage>
</organism>
<proteinExistence type="predicted"/>
<evidence type="ECO:0000313" key="2">
    <source>
        <dbReference type="EMBL" id="CAD5113001.1"/>
    </source>
</evidence>
<dbReference type="Proteomes" id="UP000549394">
    <property type="component" value="Unassembled WGS sequence"/>
</dbReference>
<dbReference type="OrthoDB" id="10257479at2759"/>
<dbReference type="PROSITE" id="PS51269">
    <property type="entry name" value="COMM"/>
    <property type="match status" value="1"/>
</dbReference>
<evidence type="ECO:0000313" key="3">
    <source>
        <dbReference type="Proteomes" id="UP000549394"/>
    </source>
</evidence>
<accession>A0A7I8V9S8</accession>
<dbReference type="EMBL" id="CAJFCJ010000003">
    <property type="protein sequence ID" value="CAD5113001.1"/>
    <property type="molecule type" value="Genomic_DNA"/>
</dbReference>
<keyword evidence="3" id="KW-1185">Reference proteome</keyword>
<gene>
    <name evidence="2" type="ORF">DGYR_LOCUS2053</name>
</gene>
<name>A0A7I8V9S8_9ANNE</name>
<reference evidence="2 3" key="1">
    <citation type="submission" date="2020-08" db="EMBL/GenBank/DDBJ databases">
        <authorList>
            <person name="Hejnol A."/>
        </authorList>
    </citation>
    <scope>NUCLEOTIDE SEQUENCE [LARGE SCALE GENOMIC DNA]</scope>
</reference>
<dbReference type="Pfam" id="PF07258">
    <property type="entry name" value="COMM_domain"/>
    <property type="match status" value="1"/>
</dbReference>
<dbReference type="InterPro" id="IPR017920">
    <property type="entry name" value="COMM"/>
</dbReference>
<protein>
    <submittedName>
        <fullName evidence="2">DgyrCDS2203</fullName>
    </submittedName>
</protein>
<dbReference type="PANTHER" id="PTHR15857">
    <property type="entry name" value="COMM DOMAIN CONTAINING PROTEIN 2"/>
    <property type="match status" value="1"/>
</dbReference>
<dbReference type="AlphaFoldDB" id="A0A7I8V9S8"/>